<dbReference type="InterPro" id="IPR025423">
    <property type="entry name" value="TMEM205-like"/>
</dbReference>
<dbReference type="EMBL" id="JW878102">
    <property type="protein sequence ID" value="AFP10619.1"/>
    <property type="molecule type" value="mRNA"/>
</dbReference>
<feature type="domain" description="TMEM205-like" evidence="8">
    <location>
        <begin position="18"/>
        <end position="118"/>
    </location>
</feature>
<keyword evidence="5 7" id="KW-1133">Transmembrane helix</keyword>
<dbReference type="PANTHER" id="PTHR46916">
    <property type="entry name" value="TRANSMEMBRANE PROTEIN 205"/>
    <property type="match status" value="1"/>
</dbReference>
<dbReference type="AlphaFoldDB" id="V9LDW2"/>
<dbReference type="Pfam" id="PF13664">
    <property type="entry name" value="DUF4149"/>
    <property type="match status" value="1"/>
</dbReference>
<dbReference type="KEGG" id="cmk:103172881"/>
<protein>
    <recommendedName>
        <fullName evidence="3">Transmembrane protein 205</fullName>
    </recommendedName>
</protein>
<feature type="transmembrane region" description="Helical" evidence="7">
    <location>
        <begin position="53"/>
        <end position="75"/>
    </location>
</feature>
<dbReference type="GO" id="GO:0016020">
    <property type="term" value="C:membrane"/>
    <property type="evidence" value="ECO:0007669"/>
    <property type="project" value="UniProtKB-SubCell"/>
</dbReference>
<dbReference type="RefSeq" id="XP_007883772.2">
    <property type="nucleotide sequence ID" value="XM_007885581.2"/>
</dbReference>
<reference evidence="9" key="1">
    <citation type="journal article" date="2014" name="Nature">
        <title>Elephant shark genome provides unique insights into gnathostome evolution.</title>
        <authorList>
            <consortium name="International Elephant Shark Genome Sequencing Consortium"/>
            <person name="Venkatesh B."/>
            <person name="Lee A.P."/>
            <person name="Ravi V."/>
            <person name="Maurya A.K."/>
            <person name="Lian M.M."/>
            <person name="Swann J.B."/>
            <person name="Ohta Y."/>
            <person name="Flajnik M.F."/>
            <person name="Sutoh Y."/>
            <person name="Kasahara M."/>
            <person name="Hoon S."/>
            <person name="Gangu V."/>
            <person name="Roy S.W."/>
            <person name="Irimia M."/>
            <person name="Korzh V."/>
            <person name="Kondrychyn I."/>
            <person name="Lim Z.W."/>
            <person name="Tay B.H."/>
            <person name="Tohari S."/>
            <person name="Kong K.W."/>
            <person name="Ho S."/>
            <person name="Lorente-Galdos B."/>
            <person name="Quilez J."/>
            <person name="Marques-Bonet T."/>
            <person name="Raney B.J."/>
            <person name="Ingham P.W."/>
            <person name="Tay A."/>
            <person name="Hillier L.W."/>
            <person name="Minx P."/>
            <person name="Boehm T."/>
            <person name="Wilson R.K."/>
            <person name="Brenner S."/>
            <person name="Warren W.C."/>
        </authorList>
    </citation>
    <scope>NUCLEOTIDE SEQUENCE</scope>
    <source>
        <tissue evidence="9">Heart</tissue>
    </source>
</reference>
<comment type="similarity">
    <text evidence="2">Belongs to the TMEM205 family.</text>
</comment>
<dbReference type="InterPro" id="IPR042623">
    <property type="entry name" value="TMEM205"/>
</dbReference>
<dbReference type="PANTHER" id="PTHR46916:SF2">
    <property type="entry name" value="TRANSMEMBRANE PROTEIN 205"/>
    <property type="match status" value="1"/>
</dbReference>
<comment type="subcellular location">
    <subcellularLocation>
        <location evidence="1">Membrane</location>
        <topology evidence="1">Multi-pass membrane protein</topology>
    </subcellularLocation>
</comment>
<organism evidence="9">
    <name type="scientific">Callorhinchus milii</name>
    <name type="common">Ghost shark</name>
    <dbReference type="NCBI Taxonomy" id="7868"/>
    <lineage>
        <taxon>Eukaryota</taxon>
        <taxon>Metazoa</taxon>
        <taxon>Chordata</taxon>
        <taxon>Craniata</taxon>
        <taxon>Vertebrata</taxon>
        <taxon>Chondrichthyes</taxon>
        <taxon>Holocephali</taxon>
        <taxon>Chimaeriformes</taxon>
        <taxon>Callorhinchidae</taxon>
        <taxon>Callorhinchus</taxon>
    </lineage>
</organism>
<evidence type="ECO:0000256" key="5">
    <source>
        <dbReference type="ARBA" id="ARBA00022989"/>
    </source>
</evidence>
<dbReference type="GeneID" id="103172881"/>
<evidence type="ECO:0000256" key="6">
    <source>
        <dbReference type="ARBA" id="ARBA00023136"/>
    </source>
</evidence>
<evidence type="ECO:0000313" key="9">
    <source>
        <dbReference type="EMBL" id="AFP10619.1"/>
    </source>
</evidence>
<dbReference type="CTD" id="374882"/>
<feature type="transmembrane region" description="Helical" evidence="7">
    <location>
        <begin position="87"/>
        <end position="107"/>
    </location>
</feature>
<evidence type="ECO:0000256" key="1">
    <source>
        <dbReference type="ARBA" id="ARBA00004141"/>
    </source>
</evidence>
<keyword evidence="6 7" id="KW-0472">Membrane</keyword>
<accession>V9LDW2</accession>
<name>V9LDW2_CALMI</name>
<evidence type="ECO:0000259" key="8">
    <source>
        <dbReference type="Pfam" id="PF13664"/>
    </source>
</evidence>
<evidence type="ECO:0000256" key="2">
    <source>
        <dbReference type="ARBA" id="ARBA00011001"/>
    </source>
</evidence>
<proteinExistence type="evidence at transcript level"/>
<evidence type="ECO:0000256" key="4">
    <source>
        <dbReference type="ARBA" id="ARBA00022692"/>
    </source>
</evidence>
<feature type="transmembrane region" description="Helical" evidence="7">
    <location>
        <begin position="20"/>
        <end position="41"/>
    </location>
</feature>
<evidence type="ECO:0000256" key="3">
    <source>
        <dbReference type="ARBA" id="ARBA00015041"/>
    </source>
</evidence>
<dbReference type="RefSeq" id="XP_007883773.2">
    <property type="nucleotide sequence ID" value="XM_007885582.2"/>
</dbReference>
<evidence type="ECO:0000256" key="7">
    <source>
        <dbReference type="SAM" id="Phobius"/>
    </source>
</evidence>
<sequence length="188" mass="21121">MPTEGEPTQLVKLTHLTFLSTMWGAQIWMTFVAGTVLRRNVPRHTFGLVQSKLFPYYLFGVLGGSFLSLALYAVYHPREMLSPAESLQVASLFVCVLCAGLNAQWFGQSTSSLMFKMYKIEKEHGLGEEVGVTRGNPEYQRLRDTNPNYQDLSHRFVNYHIASVLCNLVCLVCTGINLVCTATNLQTF</sequence>
<dbReference type="OrthoDB" id="1641132at2759"/>
<keyword evidence="4 7" id="KW-0812">Transmembrane</keyword>